<dbReference type="OrthoDB" id="496981at2759"/>
<proteinExistence type="predicted"/>
<reference evidence="2 3" key="1">
    <citation type="journal article" date="2016" name="Nat. Commun.">
        <title>Ectomycorrhizal ecology is imprinted in the genome of the dominant symbiotic fungus Cenococcum geophilum.</title>
        <authorList>
            <consortium name="DOE Joint Genome Institute"/>
            <person name="Peter M."/>
            <person name="Kohler A."/>
            <person name="Ohm R.A."/>
            <person name="Kuo A."/>
            <person name="Krutzmann J."/>
            <person name="Morin E."/>
            <person name="Arend M."/>
            <person name="Barry K.W."/>
            <person name="Binder M."/>
            <person name="Choi C."/>
            <person name="Clum A."/>
            <person name="Copeland A."/>
            <person name="Grisel N."/>
            <person name="Haridas S."/>
            <person name="Kipfer T."/>
            <person name="LaButti K."/>
            <person name="Lindquist E."/>
            <person name="Lipzen A."/>
            <person name="Maire R."/>
            <person name="Meier B."/>
            <person name="Mihaltcheva S."/>
            <person name="Molinier V."/>
            <person name="Murat C."/>
            <person name="Poggeler S."/>
            <person name="Quandt C.A."/>
            <person name="Sperisen C."/>
            <person name="Tritt A."/>
            <person name="Tisserant E."/>
            <person name="Crous P.W."/>
            <person name="Henrissat B."/>
            <person name="Nehls U."/>
            <person name="Egli S."/>
            <person name="Spatafora J.W."/>
            <person name="Grigoriev I.V."/>
            <person name="Martin F.M."/>
        </authorList>
    </citation>
    <scope>NUCLEOTIDE SEQUENCE [LARGE SCALE GENOMIC DNA]</scope>
    <source>
        <strain evidence="2 3">CBS 459.81</strain>
    </source>
</reference>
<dbReference type="AlphaFoldDB" id="A0A8E2E0K2"/>
<dbReference type="SMART" id="SM00855">
    <property type="entry name" value="PGAM"/>
    <property type="match status" value="1"/>
</dbReference>
<dbReference type="SUPFAM" id="SSF53254">
    <property type="entry name" value="Phosphoglycerate mutase-like"/>
    <property type="match status" value="1"/>
</dbReference>
<dbReference type="Gene3D" id="3.40.50.1240">
    <property type="entry name" value="Phosphoglycerate mutase-like"/>
    <property type="match status" value="1"/>
</dbReference>
<protein>
    <submittedName>
        <fullName evidence="2">Phosphoglycerate mutase-like protein</fullName>
    </submittedName>
</protein>
<dbReference type="GO" id="GO:0016791">
    <property type="term" value="F:phosphatase activity"/>
    <property type="evidence" value="ECO:0007669"/>
    <property type="project" value="TreeGrafter"/>
</dbReference>
<evidence type="ECO:0000313" key="2">
    <source>
        <dbReference type="EMBL" id="OCK75126.1"/>
    </source>
</evidence>
<dbReference type="PANTHER" id="PTHR48100">
    <property type="entry name" value="BROAD-SPECIFICITY PHOSPHATASE YOR283W-RELATED"/>
    <property type="match status" value="1"/>
</dbReference>
<name>A0A8E2E0K2_9PEZI</name>
<dbReference type="GO" id="GO:0005737">
    <property type="term" value="C:cytoplasm"/>
    <property type="evidence" value="ECO:0007669"/>
    <property type="project" value="TreeGrafter"/>
</dbReference>
<dbReference type="Proteomes" id="UP000250266">
    <property type="component" value="Unassembled WGS sequence"/>
</dbReference>
<dbReference type="InterPro" id="IPR029033">
    <property type="entry name" value="His_PPase_superfam"/>
</dbReference>
<dbReference type="InterPro" id="IPR013078">
    <property type="entry name" value="His_Pase_superF_clade-1"/>
</dbReference>
<gene>
    <name evidence="2" type="ORF">K432DRAFT_409292</name>
</gene>
<accession>A0A8E2E0K2</accession>
<dbReference type="InterPro" id="IPR050275">
    <property type="entry name" value="PGM_Phosphatase"/>
</dbReference>
<dbReference type="EMBL" id="KV745360">
    <property type="protein sequence ID" value="OCK75126.1"/>
    <property type="molecule type" value="Genomic_DNA"/>
</dbReference>
<dbReference type="Pfam" id="PF00300">
    <property type="entry name" value="His_Phos_1"/>
    <property type="match status" value="1"/>
</dbReference>
<feature type="region of interest" description="Disordered" evidence="1">
    <location>
        <begin position="310"/>
        <end position="329"/>
    </location>
</feature>
<evidence type="ECO:0000256" key="1">
    <source>
        <dbReference type="SAM" id="MobiDB-lite"/>
    </source>
</evidence>
<dbReference type="PANTHER" id="PTHR48100:SF1">
    <property type="entry name" value="HISTIDINE PHOSPHATASE FAMILY PROTEIN-RELATED"/>
    <property type="match status" value="1"/>
</dbReference>
<sequence length="340" mass="37659">MRSDTSLNVPSAPQASHIKYTTIKGYFLQSEDSTDSSTFNFKTNNFGLINRSYETDGSGDAEVRKTQWQRFVRYVEYVNEESGEGVWFKVLFMGRHGQGWHNVAEDKYGTPAWDCYWSKLDGADGITWADADLTELGEKQAEGVSEFWKSHLTVEGGGIPVPQSYYLSPLTRAIRTAEITFAGLELPESAPFKPVVKELLREAIGVHTCDRRSTATHILGAFSSSLALTLEPHFSETDPLWTADLREPDSALKVRMATLLDDVFTHDDSAFVSFTSHSGAIGMLLEALGHRKWNLQTGEIIPVFVRAERVSGEREEGSEEPSGTAPSCTTMIHVTGVPPL</sequence>
<dbReference type="CDD" id="cd07067">
    <property type="entry name" value="HP_PGM_like"/>
    <property type="match status" value="1"/>
</dbReference>
<evidence type="ECO:0000313" key="3">
    <source>
        <dbReference type="Proteomes" id="UP000250266"/>
    </source>
</evidence>
<organism evidence="2 3">
    <name type="scientific">Lepidopterella palustris CBS 459.81</name>
    <dbReference type="NCBI Taxonomy" id="1314670"/>
    <lineage>
        <taxon>Eukaryota</taxon>
        <taxon>Fungi</taxon>
        <taxon>Dikarya</taxon>
        <taxon>Ascomycota</taxon>
        <taxon>Pezizomycotina</taxon>
        <taxon>Dothideomycetes</taxon>
        <taxon>Pleosporomycetidae</taxon>
        <taxon>Mytilinidiales</taxon>
        <taxon>Argynnaceae</taxon>
        <taxon>Lepidopterella</taxon>
    </lineage>
</organism>
<keyword evidence="3" id="KW-1185">Reference proteome</keyword>